<dbReference type="GO" id="GO:0016491">
    <property type="term" value="F:oxidoreductase activity"/>
    <property type="evidence" value="ECO:0007669"/>
    <property type="project" value="UniProtKB-KW"/>
</dbReference>
<dbReference type="Proteomes" id="UP000885847">
    <property type="component" value="Unassembled WGS sequence"/>
</dbReference>
<gene>
    <name evidence="7" type="ORF">ENF18_05405</name>
</gene>
<feature type="domain" description="4Fe-4S ferredoxin-type" evidence="6">
    <location>
        <begin position="18"/>
        <end position="48"/>
    </location>
</feature>
<dbReference type="SUPFAM" id="SSF46548">
    <property type="entry name" value="alpha-helical ferredoxin"/>
    <property type="match status" value="1"/>
</dbReference>
<evidence type="ECO:0000256" key="2">
    <source>
        <dbReference type="ARBA" id="ARBA00022723"/>
    </source>
</evidence>
<dbReference type="InterPro" id="IPR009051">
    <property type="entry name" value="Helical_ferredxn"/>
</dbReference>
<comment type="caution">
    <text evidence="7">The sequence shown here is derived from an EMBL/GenBank/DDBJ whole genome shotgun (WGS) entry which is preliminary data.</text>
</comment>
<dbReference type="EMBL" id="DQWE01000257">
    <property type="protein sequence ID" value="HDI83208.1"/>
    <property type="molecule type" value="Genomic_DNA"/>
</dbReference>
<name>A0A7C0VCS0_UNCW3</name>
<keyword evidence="1" id="KW-0004">4Fe-4S</keyword>
<dbReference type="GO" id="GO:0005886">
    <property type="term" value="C:plasma membrane"/>
    <property type="evidence" value="ECO:0007669"/>
    <property type="project" value="TreeGrafter"/>
</dbReference>
<reference evidence="7" key="1">
    <citation type="journal article" date="2020" name="mSystems">
        <title>Genome- and Community-Level Interaction Insights into Carbon Utilization and Element Cycling Functions of Hydrothermarchaeota in Hydrothermal Sediment.</title>
        <authorList>
            <person name="Zhou Z."/>
            <person name="Liu Y."/>
            <person name="Xu W."/>
            <person name="Pan J."/>
            <person name="Luo Z.H."/>
            <person name="Li M."/>
        </authorList>
    </citation>
    <scope>NUCLEOTIDE SEQUENCE [LARGE SCALE GENOMIC DNA]</scope>
    <source>
        <strain evidence="7">HyVt-102</strain>
    </source>
</reference>
<dbReference type="PANTHER" id="PTHR43255">
    <property type="entry name" value="IRON-SULFUR-BINDING OXIDOREDUCTASE FADF-RELATED-RELATED"/>
    <property type="match status" value="1"/>
</dbReference>
<keyword evidence="4" id="KW-0408">Iron</keyword>
<organism evidence="7">
    <name type="scientific">candidate division WOR-3 bacterium</name>
    <dbReference type="NCBI Taxonomy" id="2052148"/>
    <lineage>
        <taxon>Bacteria</taxon>
        <taxon>Bacteria division WOR-3</taxon>
    </lineage>
</organism>
<dbReference type="InterPro" id="IPR051460">
    <property type="entry name" value="HdrC_iron-sulfur_subunit"/>
</dbReference>
<keyword evidence="3" id="KW-0560">Oxidoreductase</keyword>
<dbReference type="InterPro" id="IPR017896">
    <property type="entry name" value="4Fe4S_Fe-S-bd"/>
</dbReference>
<keyword evidence="5" id="KW-0411">Iron-sulfur</keyword>
<dbReference type="PROSITE" id="PS00198">
    <property type="entry name" value="4FE4S_FER_1"/>
    <property type="match status" value="1"/>
</dbReference>
<dbReference type="Pfam" id="PF13183">
    <property type="entry name" value="Fer4_8"/>
    <property type="match status" value="1"/>
</dbReference>
<dbReference type="InterPro" id="IPR017900">
    <property type="entry name" value="4Fe4S_Fe_S_CS"/>
</dbReference>
<evidence type="ECO:0000256" key="4">
    <source>
        <dbReference type="ARBA" id="ARBA00023004"/>
    </source>
</evidence>
<dbReference type="GO" id="GO:0046872">
    <property type="term" value="F:metal ion binding"/>
    <property type="evidence" value="ECO:0007669"/>
    <property type="project" value="UniProtKB-KW"/>
</dbReference>
<evidence type="ECO:0000256" key="5">
    <source>
        <dbReference type="ARBA" id="ARBA00023014"/>
    </source>
</evidence>
<dbReference type="PANTHER" id="PTHR43255:SF1">
    <property type="entry name" value="IRON-SULFUR-BINDING OXIDOREDUCTASE FADF-RELATED"/>
    <property type="match status" value="1"/>
</dbReference>
<evidence type="ECO:0000256" key="3">
    <source>
        <dbReference type="ARBA" id="ARBA00023002"/>
    </source>
</evidence>
<proteinExistence type="predicted"/>
<evidence type="ECO:0000256" key="1">
    <source>
        <dbReference type="ARBA" id="ARBA00022485"/>
    </source>
</evidence>
<dbReference type="AlphaFoldDB" id="A0A7C0VCS0"/>
<evidence type="ECO:0000313" key="7">
    <source>
        <dbReference type="EMBL" id="HDI83208.1"/>
    </source>
</evidence>
<keyword evidence="2" id="KW-0479">Metal-binding</keyword>
<dbReference type="Gene3D" id="1.10.1060.10">
    <property type="entry name" value="Alpha-helical ferredoxin"/>
    <property type="match status" value="1"/>
</dbReference>
<sequence>MTINVKDLDRDFKYQVMREPGGEYLSRCFACGTCTASCPVREIDERFNPRKIIRMTLLGMKKEVLESEFVWLCTACYMCQERCPQDVMITELMNAIKNVAVKEGFVHPSYTAQVEALKNFSRLYEVGEFENKKRQKIGLPALDTETKKEFVQVIDDYVSGLLKGGEE</sequence>
<dbReference type="PROSITE" id="PS51379">
    <property type="entry name" value="4FE4S_FER_2"/>
    <property type="match status" value="1"/>
</dbReference>
<protein>
    <submittedName>
        <fullName evidence="7">4Fe-4S dicluster domain-containing protein</fullName>
    </submittedName>
</protein>
<accession>A0A7C0VCS0</accession>
<dbReference type="GO" id="GO:0051539">
    <property type="term" value="F:4 iron, 4 sulfur cluster binding"/>
    <property type="evidence" value="ECO:0007669"/>
    <property type="project" value="UniProtKB-KW"/>
</dbReference>
<evidence type="ECO:0000259" key="6">
    <source>
        <dbReference type="PROSITE" id="PS51379"/>
    </source>
</evidence>